<gene>
    <name evidence="2" type="ORF">LITE_LOCUS51050</name>
</gene>
<proteinExistence type="predicted"/>
<dbReference type="EMBL" id="CAMGYJ010000011">
    <property type="protein sequence ID" value="CAI0626873.1"/>
    <property type="molecule type" value="Genomic_DNA"/>
</dbReference>
<organism evidence="2 3">
    <name type="scientific">Linum tenue</name>
    <dbReference type="NCBI Taxonomy" id="586396"/>
    <lineage>
        <taxon>Eukaryota</taxon>
        <taxon>Viridiplantae</taxon>
        <taxon>Streptophyta</taxon>
        <taxon>Embryophyta</taxon>
        <taxon>Tracheophyta</taxon>
        <taxon>Spermatophyta</taxon>
        <taxon>Magnoliopsida</taxon>
        <taxon>eudicotyledons</taxon>
        <taxon>Gunneridae</taxon>
        <taxon>Pentapetalae</taxon>
        <taxon>rosids</taxon>
        <taxon>fabids</taxon>
        <taxon>Malpighiales</taxon>
        <taxon>Linaceae</taxon>
        <taxon>Linum</taxon>
    </lineage>
</organism>
<keyword evidence="1" id="KW-1133">Transmembrane helix</keyword>
<dbReference type="Proteomes" id="UP001154282">
    <property type="component" value="Unassembled WGS sequence"/>
</dbReference>
<comment type="caution">
    <text evidence="2">The sequence shown here is derived from an EMBL/GenBank/DDBJ whole genome shotgun (WGS) entry which is preliminary data.</text>
</comment>
<evidence type="ECO:0000256" key="1">
    <source>
        <dbReference type="SAM" id="Phobius"/>
    </source>
</evidence>
<keyword evidence="1" id="KW-0812">Transmembrane</keyword>
<name>A0AAV0S181_9ROSI</name>
<keyword evidence="3" id="KW-1185">Reference proteome</keyword>
<evidence type="ECO:0000313" key="2">
    <source>
        <dbReference type="EMBL" id="CAI0626873.1"/>
    </source>
</evidence>
<feature type="transmembrane region" description="Helical" evidence="1">
    <location>
        <begin position="95"/>
        <end position="115"/>
    </location>
</feature>
<dbReference type="AlphaFoldDB" id="A0AAV0S181"/>
<evidence type="ECO:0000313" key="3">
    <source>
        <dbReference type="Proteomes" id="UP001154282"/>
    </source>
</evidence>
<sequence>MSGTAGSNHRRFHRFRILVASSSSSIPSRALRRKSYLQHPKIVKTLTKALPTAPLPEIVPPAEEVESYVASEAVNNAGNFGGVIGKLSVNSVLKFAVLLLGFFVLEAAVAVLLFGPPEKEERLRNLDKRRNFKVSVWECGLLW</sequence>
<accession>A0AAV0S181</accession>
<reference evidence="2" key="1">
    <citation type="submission" date="2022-08" db="EMBL/GenBank/DDBJ databases">
        <authorList>
            <person name="Gutierrez-Valencia J."/>
        </authorList>
    </citation>
    <scope>NUCLEOTIDE SEQUENCE</scope>
</reference>
<protein>
    <submittedName>
        <fullName evidence="2">Uncharacterized protein</fullName>
    </submittedName>
</protein>
<keyword evidence="1" id="KW-0472">Membrane</keyword>